<reference evidence="8 9" key="1">
    <citation type="submission" date="2020-08" db="EMBL/GenBank/DDBJ databases">
        <title>Genomic Encyclopedia of Type Strains, Phase IV (KMG-IV): sequencing the most valuable type-strain genomes for metagenomic binning, comparative biology and taxonomic classification.</title>
        <authorList>
            <person name="Goeker M."/>
        </authorList>
    </citation>
    <scope>NUCLEOTIDE SEQUENCE [LARGE SCALE GENOMIC DNA]</scope>
    <source>
        <strain evidence="8 9">DSM 25079</strain>
    </source>
</reference>
<comment type="similarity">
    <text evidence="1">Belongs to the CcdB toxin family.</text>
</comment>
<evidence type="ECO:0000256" key="2">
    <source>
        <dbReference type="ARBA" id="ARBA00015075"/>
    </source>
</evidence>
<dbReference type="GO" id="GO:0006276">
    <property type="term" value="P:plasmid maintenance"/>
    <property type="evidence" value="ECO:0007669"/>
    <property type="project" value="InterPro"/>
</dbReference>
<comment type="caution">
    <text evidence="8">The sequence shown here is derived from an EMBL/GenBank/DDBJ whole genome shotgun (WGS) entry which is preliminary data.</text>
</comment>
<evidence type="ECO:0000313" key="8">
    <source>
        <dbReference type="EMBL" id="MBB5685046.1"/>
    </source>
</evidence>
<dbReference type="Pfam" id="PF01845">
    <property type="entry name" value="CcdB"/>
    <property type="match status" value="1"/>
</dbReference>
<keyword evidence="3" id="KW-0678">Repressor</keyword>
<name>A0A7W9AGG2_9SPHN</name>
<dbReference type="EMBL" id="JACIJC010000002">
    <property type="protein sequence ID" value="MBB5685046.1"/>
    <property type="molecule type" value="Genomic_DNA"/>
</dbReference>
<gene>
    <name evidence="8" type="ORF">FHS49_001054</name>
</gene>
<keyword evidence="4" id="KW-0805">Transcription regulation</keyword>
<accession>A0A7W9AGG2</accession>
<evidence type="ECO:0000256" key="6">
    <source>
        <dbReference type="ARBA" id="ARBA00029628"/>
    </source>
</evidence>
<sequence length="99" mass="10696">MAKFDVYRMSGGSGYLIDCQADLLKGLNSCFVVPLLPIDHAPKAADRLNPIFQIGGESCVMVTQFAAAVSVRELGERIGSLIDQDTKIMNALDMLLSGY</sequence>
<dbReference type="SUPFAM" id="SSF50118">
    <property type="entry name" value="Cell growth inhibitor/plasmid maintenance toxic component"/>
    <property type="match status" value="1"/>
</dbReference>
<keyword evidence="9" id="KW-1185">Reference proteome</keyword>
<evidence type="ECO:0000256" key="7">
    <source>
        <dbReference type="ARBA" id="ARBA00033135"/>
    </source>
</evidence>
<evidence type="ECO:0000313" key="9">
    <source>
        <dbReference type="Proteomes" id="UP000549617"/>
    </source>
</evidence>
<dbReference type="GO" id="GO:0008657">
    <property type="term" value="F:DNA topoisomerase type II (double strand cut, ATP-hydrolyzing) inhibitor activity"/>
    <property type="evidence" value="ECO:0007669"/>
    <property type="project" value="InterPro"/>
</dbReference>
<evidence type="ECO:0000256" key="4">
    <source>
        <dbReference type="ARBA" id="ARBA00023015"/>
    </source>
</evidence>
<dbReference type="InterPro" id="IPR011067">
    <property type="entry name" value="Plasmid_toxin/cell-grow_inhib"/>
</dbReference>
<organism evidence="8 9">
    <name type="scientific">Sphingobium boeckii</name>
    <dbReference type="NCBI Taxonomy" id="1082345"/>
    <lineage>
        <taxon>Bacteria</taxon>
        <taxon>Pseudomonadati</taxon>
        <taxon>Pseudomonadota</taxon>
        <taxon>Alphaproteobacteria</taxon>
        <taxon>Sphingomonadales</taxon>
        <taxon>Sphingomonadaceae</taxon>
        <taxon>Sphingobium</taxon>
    </lineage>
</organism>
<evidence type="ECO:0000256" key="1">
    <source>
        <dbReference type="ARBA" id="ARBA00005230"/>
    </source>
</evidence>
<keyword evidence="5" id="KW-0804">Transcription</keyword>
<proteinExistence type="inferred from homology"/>
<protein>
    <recommendedName>
        <fullName evidence="2">Toxin CcdB</fullName>
    </recommendedName>
    <alternativeName>
        <fullName evidence="7">Cytotoxic protein CcdB</fullName>
    </alternativeName>
    <alternativeName>
        <fullName evidence="6">Protein LetD</fullName>
    </alternativeName>
</protein>
<dbReference type="Gene3D" id="2.30.30.110">
    <property type="match status" value="1"/>
</dbReference>
<dbReference type="Proteomes" id="UP000549617">
    <property type="component" value="Unassembled WGS sequence"/>
</dbReference>
<dbReference type="InterPro" id="IPR002712">
    <property type="entry name" value="CcdB"/>
</dbReference>
<dbReference type="AlphaFoldDB" id="A0A7W9AGG2"/>
<evidence type="ECO:0000256" key="5">
    <source>
        <dbReference type="ARBA" id="ARBA00023163"/>
    </source>
</evidence>
<evidence type="ECO:0000256" key="3">
    <source>
        <dbReference type="ARBA" id="ARBA00022491"/>
    </source>
</evidence>
<dbReference type="RefSeq" id="WP_184016071.1">
    <property type="nucleotide sequence ID" value="NZ_JACIJC010000002.1"/>
</dbReference>